<evidence type="ECO:0000259" key="4">
    <source>
        <dbReference type="Pfam" id="PF07627"/>
    </source>
</evidence>
<feature type="domain" description="DUF1595" evidence="7">
    <location>
        <begin position="446"/>
        <end position="506"/>
    </location>
</feature>
<gene>
    <name evidence="8" type="ORF">Pan189_04250</name>
</gene>
<feature type="domain" description="DUF1592" evidence="5">
    <location>
        <begin position="511"/>
        <end position="640"/>
    </location>
</feature>
<evidence type="ECO:0008006" key="10">
    <source>
        <dbReference type="Google" id="ProtNLM"/>
    </source>
</evidence>
<dbReference type="InterPro" id="IPR013039">
    <property type="entry name" value="DUF1588"/>
</dbReference>
<dbReference type="InterPro" id="IPR013036">
    <property type="entry name" value="DUF1587"/>
</dbReference>
<dbReference type="Pfam" id="PF07626">
    <property type="entry name" value="PSD3"/>
    <property type="match status" value="1"/>
</dbReference>
<dbReference type="Pfam" id="PF07627">
    <property type="entry name" value="PSCyt3"/>
    <property type="match status" value="1"/>
</dbReference>
<evidence type="ECO:0000259" key="2">
    <source>
        <dbReference type="Pfam" id="PF07624"/>
    </source>
</evidence>
<protein>
    <recommendedName>
        <fullName evidence="10">Planctomycete cytochrome C</fullName>
    </recommendedName>
</protein>
<dbReference type="InterPro" id="IPR013042">
    <property type="entry name" value="DUF1592"/>
</dbReference>
<dbReference type="InterPro" id="IPR013043">
    <property type="entry name" value="DUF1595"/>
</dbReference>
<accession>A0A517QWX4</accession>
<evidence type="ECO:0000259" key="5">
    <source>
        <dbReference type="Pfam" id="PF07631"/>
    </source>
</evidence>
<dbReference type="AlphaFoldDB" id="A0A517QWX4"/>
<name>A0A517QWX4_9PLAN</name>
<dbReference type="Pfam" id="PF07631">
    <property type="entry name" value="PSD4"/>
    <property type="match status" value="1"/>
</dbReference>
<dbReference type="Pfam" id="PF07637">
    <property type="entry name" value="PSD5"/>
    <property type="match status" value="1"/>
</dbReference>
<keyword evidence="9" id="KW-1185">Reference proteome</keyword>
<evidence type="ECO:0000259" key="6">
    <source>
        <dbReference type="Pfam" id="PF07635"/>
    </source>
</evidence>
<proteinExistence type="predicted"/>
<organism evidence="8 9">
    <name type="scientific">Stratiformator vulcanicus</name>
    <dbReference type="NCBI Taxonomy" id="2527980"/>
    <lineage>
        <taxon>Bacteria</taxon>
        <taxon>Pseudomonadati</taxon>
        <taxon>Planctomycetota</taxon>
        <taxon>Planctomycetia</taxon>
        <taxon>Planctomycetales</taxon>
        <taxon>Planctomycetaceae</taxon>
        <taxon>Stratiformator</taxon>
    </lineage>
</organism>
<dbReference type="Pfam" id="PF07635">
    <property type="entry name" value="PSCyt1"/>
    <property type="match status" value="1"/>
</dbReference>
<feature type="domain" description="DUF1585" evidence="2">
    <location>
        <begin position="791"/>
        <end position="863"/>
    </location>
</feature>
<evidence type="ECO:0000259" key="7">
    <source>
        <dbReference type="Pfam" id="PF07637"/>
    </source>
</evidence>
<evidence type="ECO:0000259" key="3">
    <source>
        <dbReference type="Pfam" id="PF07626"/>
    </source>
</evidence>
<dbReference type="InterPro" id="IPR011478">
    <property type="entry name" value="DUF1585"/>
</dbReference>
<dbReference type="InterPro" id="IPR011429">
    <property type="entry name" value="Cyt_c_Planctomycete-type"/>
</dbReference>
<evidence type="ECO:0000313" key="8">
    <source>
        <dbReference type="EMBL" id="QDT36070.1"/>
    </source>
</evidence>
<dbReference type="Proteomes" id="UP000317318">
    <property type="component" value="Chromosome"/>
</dbReference>
<evidence type="ECO:0000313" key="9">
    <source>
        <dbReference type="Proteomes" id="UP000317318"/>
    </source>
</evidence>
<evidence type="ECO:0000256" key="1">
    <source>
        <dbReference type="SAM" id="MobiDB-lite"/>
    </source>
</evidence>
<feature type="domain" description="DUF1588" evidence="4">
    <location>
        <begin position="659"/>
        <end position="755"/>
    </location>
</feature>
<dbReference type="Pfam" id="PF07624">
    <property type="entry name" value="PSD2"/>
    <property type="match status" value="1"/>
</dbReference>
<dbReference type="EMBL" id="CP036268">
    <property type="protein sequence ID" value="QDT36070.1"/>
    <property type="molecule type" value="Genomic_DNA"/>
</dbReference>
<feature type="domain" description="Cytochrome C Planctomycete-type" evidence="6">
    <location>
        <begin position="57"/>
        <end position="104"/>
    </location>
</feature>
<dbReference type="KEGG" id="svp:Pan189_04250"/>
<reference evidence="8 9" key="1">
    <citation type="submission" date="2019-02" db="EMBL/GenBank/DDBJ databases">
        <title>Deep-cultivation of Planctomycetes and their phenomic and genomic characterization uncovers novel biology.</title>
        <authorList>
            <person name="Wiegand S."/>
            <person name="Jogler M."/>
            <person name="Boedeker C."/>
            <person name="Pinto D."/>
            <person name="Vollmers J."/>
            <person name="Rivas-Marin E."/>
            <person name="Kohn T."/>
            <person name="Peeters S.H."/>
            <person name="Heuer A."/>
            <person name="Rast P."/>
            <person name="Oberbeckmann S."/>
            <person name="Bunk B."/>
            <person name="Jeske O."/>
            <person name="Meyerdierks A."/>
            <person name="Storesund J.E."/>
            <person name="Kallscheuer N."/>
            <person name="Luecker S."/>
            <person name="Lage O.M."/>
            <person name="Pohl T."/>
            <person name="Merkel B.J."/>
            <person name="Hornburger P."/>
            <person name="Mueller R.-W."/>
            <person name="Bruemmer F."/>
            <person name="Labrenz M."/>
            <person name="Spormann A.M."/>
            <person name="Op den Camp H."/>
            <person name="Overmann J."/>
            <person name="Amann R."/>
            <person name="Jetten M.S.M."/>
            <person name="Mascher T."/>
            <person name="Medema M.H."/>
            <person name="Devos D.P."/>
            <person name="Kaster A.-K."/>
            <person name="Ovreas L."/>
            <person name="Rohde M."/>
            <person name="Galperin M.Y."/>
            <person name="Jogler C."/>
        </authorList>
    </citation>
    <scope>NUCLEOTIDE SEQUENCE [LARGE SCALE GENOMIC DNA]</scope>
    <source>
        <strain evidence="8 9">Pan189</strain>
    </source>
</reference>
<sequence length="866" mass="98107">MATRRAIRLFRPRANSIRSLWLVCLALVLPMGSATKLLAAEDAISPQHLSAMTERYCVDCHGEFLQEAGLRLNTMRFDATDAANLARWLQVYDRVADGEMPPADAEHPSAEEREQFVAELSQSLARAELRVHAESGRVPLRRLNRVEYEWTLRDLLSQPHLELKEMLPPDPSVGGIETVATAQDFSYVQMSRYLDASRLALDAAMDLKSRPQPINLRLDLQKQSRLTRDVNTKWGKIEPDARRKDGRAERGEVRWVDEWSVFVRQPNSAQTPYFLTHREPVAEGLYRFRCRCRGVEYDHGSIRDTDQNHVLSLYSGESRLLKTWDVANKPRVVEFTAWLKDGDGIELYCASLDDRNTAGAGKMKPYAGPGIAVDYLEMEGPLIDQWPADGHRLLFGDLRVIDWREDSGFRKPMELVDTGAMGKRGSQRREKSPPRMVQSAEPAADAERLLRRFMNRAYRRPADEAEVQRCLAFATRAIEDRFCFQDAMRLAYQAALSSPDFLFLREQPGELDDFALASRLSYFLWRSLPDDELRALADAGRLSEPDVLREQVERLLNDRRSERFIIDFCDQWLDLREVSATAPDQDLYPEYFCDNHLVESVVKEARAYVGEMVSKNLGAAAIVDSDFAMLNERLAEHYDINGVLGSDIRRVELPEGSVRGGLLTQAAIMKITANGLTSSPVTRGAWVLDNILGTPPPPPPPNAGAIEPDTQGATTIRDLLEKHRRVESCAACHRLIDPPGFALENFDVMGAWRERYRSFGKGDPVKREVADRRVKYRLAARVDASGKTIEGVTFDDVEGLRTVLLEQEEQIARNMTERLLTLATGGSVAFSDRTVVEQILERTESENYGLRSIIREIVLSQPFRRK</sequence>
<feature type="domain" description="DUF1587" evidence="3">
    <location>
        <begin position="141"/>
        <end position="205"/>
    </location>
</feature>
<feature type="region of interest" description="Disordered" evidence="1">
    <location>
        <begin position="419"/>
        <end position="441"/>
    </location>
</feature>